<feature type="domain" description="C3H1-type" evidence="3">
    <location>
        <begin position="367"/>
        <end position="394"/>
    </location>
</feature>
<dbReference type="InterPro" id="IPR036397">
    <property type="entry name" value="RNaseH_sf"/>
</dbReference>
<dbReference type="Pfam" id="PF00642">
    <property type="entry name" value="zf-CCCH"/>
    <property type="match status" value="1"/>
</dbReference>
<dbReference type="SUPFAM" id="SSF53098">
    <property type="entry name" value="Ribonuclease H-like"/>
    <property type="match status" value="1"/>
</dbReference>
<feature type="compositionally biased region" description="Polar residues" evidence="2">
    <location>
        <begin position="1128"/>
        <end position="1140"/>
    </location>
</feature>
<comment type="caution">
    <text evidence="5">The sequence shown here is derived from an EMBL/GenBank/DDBJ whole genome shotgun (WGS) entry which is preliminary data.</text>
</comment>
<dbReference type="EMBL" id="JAAPAO010001212">
    <property type="protein sequence ID" value="KAF4650643.1"/>
    <property type="molecule type" value="Genomic_DNA"/>
</dbReference>
<protein>
    <submittedName>
        <fullName evidence="5">Uncharacterized protein</fullName>
    </submittedName>
</protein>
<reference evidence="5 6" key="1">
    <citation type="submission" date="2020-04" db="EMBL/GenBank/DDBJ databases">
        <title>Perkinsus chesapeaki whole genome sequence.</title>
        <authorList>
            <person name="Bogema D.R."/>
        </authorList>
    </citation>
    <scope>NUCLEOTIDE SEQUENCE [LARGE SCALE GENOMIC DNA]</scope>
    <source>
        <strain evidence="5">ATCC PRA-425</strain>
    </source>
</reference>
<dbReference type="InterPro" id="IPR000571">
    <property type="entry name" value="Znf_CCCH"/>
</dbReference>
<dbReference type="PROSITE" id="PS50994">
    <property type="entry name" value="INTEGRASE"/>
    <property type="match status" value="1"/>
</dbReference>
<dbReference type="Gene3D" id="3.30.420.10">
    <property type="entry name" value="Ribonuclease H-like superfamily/Ribonuclease H"/>
    <property type="match status" value="1"/>
</dbReference>
<keyword evidence="1" id="KW-0862">Zinc</keyword>
<organism evidence="5 6">
    <name type="scientific">Perkinsus chesapeaki</name>
    <name type="common">Clam parasite</name>
    <name type="synonym">Perkinsus andrewsi</name>
    <dbReference type="NCBI Taxonomy" id="330153"/>
    <lineage>
        <taxon>Eukaryota</taxon>
        <taxon>Sar</taxon>
        <taxon>Alveolata</taxon>
        <taxon>Perkinsozoa</taxon>
        <taxon>Perkinsea</taxon>
        <taxon>Perkinsida</taxon>
        <taxon>Perkinsidae</taxon>
        <taxon>Perkinsus</taxon>
    </lineage>
</organism>
<feature type="compositionally biased region" description="Low complexity" evidence="2">
    <location>
        <begin position="327"/>
        <end position="352"/>
    </location>
</feature>
<feature type="domain" description="C3H1-type" evidence="3">
    <location>
        <begin position="294"/>
        <end position="321"/>
    </location>
</feature>
<dbReference type="SMART" id="SM00356">
    <property type="entry name" value="ZnF_C3H1"/>
    <property type="match status" value="2"/>
</dbReference>
<dbReference type="OrthoDB" id="456329at2759"/>
<feature type="domain" description="Integrase catalytic" evidence="4">
    <location>
        <begin position="1269"/>
        <end position="1433"/>
    </location>
</feature>
<keyword evidence="1" id="KW-0863">Zinc-finger</keyword>
<keyword evidence="1" id="KW-0479">Metal-binding</keyword>
<proteinExistence type="predicted"/>
<feature type="non-terminal residue" evidence="5">
    <location>
        <position position="1540"/>
    </location>
</feature>
<keyword evidence="6" id="KW-1185">Reference proteome</keyword>
<feature type="zinc finger region" description="C3H1-type" evidence="1">
    <location>
        <begin position="294"/>
        <end position="321"/>
    </location>
</feature>
<evidence type="ECO:0000256" key="2">
    <source>
        <dbReference type="SAM" id="MobiDB-lite"/>
    </source>
</evidence>
<dbReference type="PANTHER" id="PTHR33050">
    <property type="entry name" value="REVERSE TRANSCRIPTASE DOMAIN-CONTAINING PROTEIN"/>
    <property type="match status" value="1"/>
</dbReference>
<dbReference type="Gene3D" id="3.10.10.10">
    <property type="entry name" value="HIV Type 1 Reverse Transcriptase, subunit A, domain 1"/>
    <property type="match status" value="1"/>
</dbReference>
<dbReference type="InterPro" id="IPR043502">
    <property type="entry name" value="DNA/RNA_pol_sf"/>
</dbReference>
<dbReference type="SUPFAM" id="SSF56672">
    <property type="entry name" value="DNA/RNA polymerases"/>
    <property type="match status" value="1"/>
</dbReference>
<dbReference type="Proteomes" id="UP000591131">
    <property type="component" value="Unassembled WGS sequence"/>
</dbReference>
<dbReference type="GO" id="GO:0003676">
    <property type="term" value="F:nucleic acid binding"/>
    <property type="evidence" value="ECO:0007669"/>
    <property type="project" value="InterPro"/>
</dbReference>
<gene>
    <name evidence="5" type="ORF">FOL47_001002</name>
</gene>
<evidence type="ECO:0000259" key="4">
    <source>
        <dbReference type="PROSITE" id="PS50994"/>
    </source>
</evidence>
<dbReference type="PANTHER" id="PTHR33050:SF7">
    <property type="entry name" value="RIBONUCLEASE H"/>
    <property type="match status" value="1"/>
</dbReference>
<dbReference type="InterPro" id="IPR052055">
    <property type="entry name" value="Hepadnavirus_pol/RT"/>
</dbReference>
<accession>A0A7J6KTH5</accession>
<dbReference type="GO" id="GO:0015074">
    <property type="term" value="P:DNA integration"/>
    <property type="evidence" value="ECO:0007669"/>
    <property type="project" value="InterPro"/>
</dbReference>
<name>A0A7J6KTH5_PERCH</name>
<evidence type="ECO:0000259" key="3">
    <source>
        <dbReference type="PROSITE" id="PS50103"/>
    </source>
</evidence>
<dbReference type="PROSITE" id="PS50103">
    <property type="entry name" value="ZF_C3H1"/>
    <property type="match status" value="2"/>
</dbReference>
<sequence>MSNTREHGGEPAGNEPQYAPLLQLLGLRADDDLNYVTDDDVRAALPIGSTLQQRVDYVRMLHDKQAAMKAQRARSSTTTTLGSVASSVLASAVLSSEETDGKALAGVLNLSPPDNKKWAGSADRRPAKAFLYRVAESARMASLCPANTWRYLLNVCLSQAHGRDLLDHLRSHNGIVMDATDKLCRAEEWFNDRWANTNTVEKTYEDLGLVRPVPGETAEDLHSRILTLKQNASFLGHAIPDTTLRKAFLAGLQPVIHDALLQVHPSPSTQLQLLVNWCTDYEQVLQSKAPTSTTASRPLCRQHLAGNCRYGDTCRFKHVQAAPATPFTSPSISPASTTAQLPASASQSSSALDSRRLEDPTLIRLCREQGVCMAFTARGACKQDAQCPYKHCSLVRNITHSPTSRDVKVLNSDLLCGYRVELDTGATHSLITDALADHLLASVPGTSEHVCSAQFDTACSPGSISSSRKLSTTLDISNGVDTFPFTWSPAIVPDSQLLHSDGLLGMDCMEFDNDGLWLRLHDVKLQAAQFLTTPSTPKESPSLSPDKVPIATIAAPANACRRVLAPTHKAALSDLVDALRLKSPTFPQPRSGWAVDSIVYENEWVRLCLFKDTNGHLEFCVDYSDQLIGIALRQPPPPVQKTHYKLATASKAARQEGRLRLDKLIEVGKLLPTTPGVENTYASNWYPVTGRKKVRPVIPQLRTNAILQEASKKFPIKDCQQKISRLINKFRTYPHYAILDVADAYRSIQLGPNAQKLAQVYIDGKHFTYSYMCDGTCTNPPLLEHVVKFILQRIQEDPLHNDTLISYMDDIIKLSGEPLLRGGTDYIISVFAQYNMHLIPSANVDDPVLGYVVSDNGTRLLYPCSKYNQSIDAQIEDSISYGTALSVLGHVTQAWDLLPWHNSLVALVSRLRAINKDKWKASINDTTVVTLLRRWQNLLRTSPLEPLQRCVNAEDELHIWFDSSDLLGAMLAIQNGNVVFRRQWRWSRSERSLHINIKEMTTAFNALSAVVAFELDSGVQFKRLCLYGDNKTANLALSSGKVSSSGKQSVLLQRVVDLVHCLMGTRQFTARYCPTADNIADAGTRCDLYADIVHHRDLLDGVELQPSISSTPSECVHVARVIRKRPHSTSLGDEPLSSSSKRPRAQLEEPIEVPLKPMTTSSTFYDIVQLPPHLMTPYRGFPRTADGKRLVEDANFILQCAHYCHSLRHAGAPEVAATLSSYLEAPDFDLTEVGKTASRSCPTCILVKTSPGDNLPKNLVDNSDALLKVPTVPFQVTSLDVLGPYHTDPATRSPRFYCVTLVCNLTNLILCYPTISAPTAADIQRACNLPHRTYSYAIQKIRTDNAAIIRSASSGMPNVEFDFVPVSASWLNGHVEARHRLLNQRLRRILLGYVFSDEKVWFDAVSKSAFEVNTSANMEAEGLCPLDMLTEKKSSPFDASEVVGLPANKWEVWAKYKADCKRRIAAVMQRKVAHGSSLQVGDTVLIHAPPHSPKSTTPWLPTKRIITEVDGNRILLDDGIWRSSDKLKKVYDELLPRYSF</sequence>
<feature type="region of interest" description="Disordered" evidence="2">
    <location>
        <begin position="1127"/>
        <end position="1148"/>
    </location>
</feature>
<dbReference type="InterPro" id="IPR001584">
    <property type="entry name" value="Integrase_cat-core"/>
</dbReference>
<dbReference type="GO" id="GO:0008270">
    <property type="term" value="F:zinc ion binding"/>
    <property type="evidence" value="ECO:0007669"/>
    <property type="project" value="UniProtKB-KW"/>
</dbReference>
<dbReference type="Gene3D" id="3.30.70.270">
    <property type="match status" value="1"/>
</dbReference>
<evidence type="ECO:0000256" key="1">
    <source>
        <dbReference type="PROSITE-ProRule" id="PRU00723"/>
    </source>
</evidence>
<evidence type="ECO:0000313" key="6">
    <source>
        <dbReference type="Proteomes" id="UP000591131"/>
    </source>
</evidence>
<evidence type="ECO:0000313" key="5">
    <source>
        <dbReference type="EMBL" id="KAF4650643.1"/>
    </source>
</evidence>
<feature type="region of interest" description="Disordered" evidence="2">
    <location>
        <begin position="327"/>
        <end position="355"/>
    </location>
</feature>
<dbReference type="InterPro" id="IPR043128">
    <property type="entry name" value="Rev_trsase/Diguanyl_cyclase"/>
</dbReference>
<dbReference type="Gene3D" id="4.10.1000.10">
    <property type="entry name" value="Zinc finger, CCCH-type"/>
    <property type="match status" value="1"/>
</dbReference>
<dbReference type="InterPro" id="IPR012337">
    <property type="entry name" value="RNaseH-like_sf"/>
</dbReference>
<feature type="zinc finger region" description="C3H1-type" evidence="1">
    <location>
        <begin position="367"/>
        <end position="394"/>
    </location>
</feature>